<comment type="caution">
    <text evidence="12">The sequence shown here is derived from an EMBL/GenBank/DDBJ whole genome shotgun (WGS) entry which is preliminary data.</text>
</comment>
<dbReference type="FunFam" id="1.10.510.10:FF:000095">
    <property type="entry name" value="protein STRUBBELIG-RECEPTOR FAMILY 8"/>
    <property type="match status" value="1"/>
</dbReference>
<keyword evidence="6 12" id="KW-0418">Kinase</keyword>
<dbReference type="InterPro" id="IPR017441">
    <property type="entry name" value="Protein_kinase_ATP_BS"/>
</dbReference>
<evidence type="ECO:0000313" key="12">
    <source>
        <dbReference type="EMBL" id="EPS63220.1"/>
    </source>
</evidence>
<comment type="catalytic activity">
    <reaction evidence="9">
        <text>L-seryl-[protein] + ATP = O-phospho-L-seryl-[protein] + ADP + H(+)</text>
        <dbReference type="Rhea" id="RHEA:17989"/>
        <dbReference type="Rhea" id="RHEA-COMP:9863"/>
        <dbReference type="Rhea" id="RHEA-COMP:11604"/>
        <dbReference type="ChEBI" id="CHEBI:15378"/>
        <dbReference type="ChEBI" id="CHEBI:29999"/>
        <dbReference type="ChEBI" id="CHEBI:30616"/>
        <dbReference type="ChEBI" id="CHEBI:83421"/>
        <dbReference type="ChEBI" id="CHEBI:456216"/>
        <dbReference type="EC" id="2.7.11.1"/>
    </reaction>
</comment>
<dbReference type="PROSITE" id="PS00107">
    <property type="entry name" value="PROTEIN_KINASE_ATP"/>
    <property type="match status" value="1"/>
</dbReference>
<dbReference type="GO" id="GO:0005524">
    <property type="term" value="F:ATP binding"/>
    <property type="evidence" value="ECO:0007669"/>
    <property type="project" value="UniProtKB-UniRule"/>
</dbReference>
<comment type="subcellular location">
    <subcellularLocation>
        <location evidence="1">Cell membrane</location>
    </subcellularLocation>
</comment>
<dbReference type="EMBL" id="AUSU01005626">
    <property type="protein sequence ID" value="EPS63220.1"/>
    <property type="molecule type" value="Genomic_DNA"/>
</dbReference>
<feature type="non-terminal residue" evidence="12">
    <location>
        <position position="346"/>
    </location>
</feature>
<dbReference type="PANTHER" id="PTHR45621">
    <property type="entry name" value="OS01G0588500 PROTEIN-RELATED"/>
    <property type="match status" value="1"/>
</dbReference>
<evidence type="ECO:0000256" key="7">
    <source>
        <dbReference type="ARBA" id="ARBA00022840"/>
    </source>
</evidence>
<evidence type="ECO:0000256" key="10">
    <source>
        <dbReference type="PROSITE-ProRule" id="PRU10141"/>
    </source>
</evidence>
<dbReference type="FunFam" id="3.30.200.20:FF:000228">
    <property type="entry name" value="Serine/threonine-protein kinase BIK1"/>
    <property type="match status" value="1"/>
</dbReference>
<dbReference type="CDD" id="cd14066">
    <property type="entry name" value="STKc_IRAK"/>
    <property type="match status" value="1"/>
</dbReference>
<dbReference type="InterPro" id="IPR001245">
    <property type="entry name" value="Ser-Thr/Tyr_kinase_cat_dom"/>
</dbReference>
<evidence type="ECO:0000256" key="1">
    <source>
        <dbReference type="ARBA" id="ARBA00004236"/>
    </source>
</evidence>
<keyword evidence="3" id="KW-0472">Membrane</keyword>
<dbReference type="AlphaFoldDB" id="S8C8R5"/>
<evidence type="ECO:0000256" key="4">
    <source>
        <dbReference type="ARBA" id="ARBA00022679"/>
    </source>
</evidence>
<organism evidence="12 13">
    <name type="scientific">Genlisea aurea</name>
    <dbReference type="NCBI Taxonomy" id="192259"/>
    <lineage>
        <taxon>Eukaryota</taxon>
        <taxon>Viridiplantae</taxon>
        <taxon>Streptophyta</taxon>
        <taxon>Embryophyta</taxon>
        <taxon>Tracheophyta</taxon>
        <taxon>Spermatophyta</taxon>
        <taxon>Magnoliopsida</taxon>
        <taxon>eudicotyledons</taxon>
        <taxon>Gunneridae</taxon>
        <taxon>Pentapetalae</taxon>
        <taxon>asterids</taxon>
        <taxon>lamiids</taxon>
        <taxon>Lamiales</taxon>
        <taxon>Lentibulariaceae</taxon>
        <taxon>Genlisea</taxon>
    </lineage>
</organism>
<protein>
    <recommendedName>
        <fullName evidence="2">non-specific serine/threonine protein kinase</fullName>
        <ecNumber evidence="2">2.7.11.1</ecNumber>
    </recommendedName>
</protein>
<keyword evidence="3" id="KW-1003">Cell membrane</keyword>
<evidence type="ECO:0000256" key="3">
    <source>
        <dbReference type="ARBA" id="ARBA00022475"/>
    </source>
</evidence>
<feature type="binding site" evidence="10">
    <location>
        <position position="100"/>
    </location>
    <ligand>
        <name>ATP</name>
        <dbReference type="ChEBI" id="CHEBI:30616"/>
    </ligand>
</feature>
<keyword evidence="5 10" id="KW-0547">Nucleotide-binding</keyword>
<gene>
    <name evidence="12" type="ORF">M569_11567</name>
</gene>
<evidence type="ECO:0000259" key="11">
    <source>
        <dbReference type="PROSITE" id="PS50011"/>
    </source>
</evidence>
<evidence type="ECO:0000256" key="2">
    <source>
        <dbReference type="ARBA" id="ARBA00012513"/>
    </source>
</evidence>
<keyword evidence="4" id="KW-0808">Transferase</keyword>
<dbReference type="SUPFAM" id="SSF56112">
    <property type="entry name" value="Protein kinase-like (PK-like)"/>
    <property type="match status" value="1"/>
</dbReference>
<evidence type="ECO:0000256" key="8">
    <source>
        <dbReference type="ARBA" id="ARBA00047899"/>
    </source>
</evidence>
<dbReference type="InterPro" id="IPR000719">
    <property type="entry name" value="Prot_kinase_dom"/>
</dbReference>
<comment type="catalytic activity">
    <reaction evidence="8">
        <text>L-threonyl-[protein] + ATP = O-phospho-L-threonyl-[protein] + ADP + H(+)</text>
        <dbReference type="Rhea" id="RHEA:46608"/>
        <dbReference type="Rhea" id="RHEA-COMP:11060"/>
        <dbReference type="Rhea" id="RHEA-COMP:11605"/>
        <dbReference type="ChEBI" id="CHEBI:15378"/>
        <dbReference type="ChEBI" id="CHEBI:30013"/>
        <dbReference type="ChEBI" id="CHEBI:30616"/>
        <dbReference type="ChEBI" id="CHEBI:61977"/>
        <dbReference type="ChEBI" id="CHEBI:456216"/>
        <dbReference type="EC" id="2.7.11.1"/>
    </reaction>
</comment>
<evidence type="ECO:0000256" key="5">
    <source>
        <dbReference type="ARBA" id="ARBA00022741"/>
    </source>
</evidence>
<dbReference type="OrthoDB" id="4062651at2759"/>
<dbReference type="EC" id="2.7.11.1" evidence="2"/>
<evidence type="ECO:0000313" key="13">
    <source>
        <dbReference type="Proteomes" id="UP000015453"/>
    </source>
</evidence>
<dbReference type="Gene3D" id="1.10.510.10">
    <property type="entry name" value="Transferase(Phosphotransferase) domain 1"/>
    <property type="match status" value="1"/>
</dbReference>
<dbReference type="InterPro" id="IPR050823">
    <property type="entry name" value="Plant_Ser_Thr_Prot_Kinase"/>
</dbReference>
<keyword evidence="13" id="KW-1185">Reference proteome</keyword>
<dbReference type="PROSITE" id="PS50011">
    <property type="entry name" value="PROTEIN_KINASE_DOM"/>
    <property type="match status" value="1"/>
</dbReference>
<accession>S8C8R5</accession>
<proteinExistence type="predicted"/>
<dbReference type="Pfam" id="PF07714">
    <property type="entry name" value="PK_Tyr_Ser-Thr"/>
    <property type="match status" value="1"/>
</dbReference>
<sequence>MGICWSSNIKDQSPVHTGMYDATHGEVSSAAIVSRTEGEILQSPNLRSFSFSDLKAATRNFRLDSNLGGGGFGTVYKGWIDANSSAPAKPGSGLVVAVKKLNQESFQGHEEWLAEVNHLGQFSHPNLVKLIGYCSEDEHRFMVYEFVPRGSLEHHLFQRGSYFQPLSWILRLKVALGAAKGLAFLHNVEAKVIHRGFKTSSILLDKYYNAKLSDFGLVKSHAATTGVVTYGYAAPEYIATGQVTSKGDVYSFGVVLLEMLSGKRAVDKNRPAPEEKLVEWAKPYLRDKRKVVRVVDSRLEGQYTIEAVMKVADISLRCVSSDPRLRPRMIEVVREVEQLQGPNGID</sequence>
<evidence type="ECO:0000256" key="9">
    <source>
        <dbReference type="ARBA" id="ARBA00048679"/>
    </source>
</evidence>
<dbReference type="Gene3D" id="3.30.200.20">
    <property type="entry name" value="Phosphorylase Kinase, domain 1"/>
    <property type="match status" value="1"/>
</dbReference>
<evidence type="ECO:0000256" key="6">
    <source>
        <dbReference type="ARBA" id="ARBA00022777"/>
    </source>
</evidence>
<keyword evidence="7 10" id="KW-0067">ATP-binding</keyword>
<dbReference type="InterPro" id="IPR011009">
    <property type="entry name" value="Kinase-like_dom_sf"/>
</dbReference>
<reference evidence="12 13" key="1">
    <citation type="journal article" date="2013" name="BMC Genomics">
        <title>The miniature genome of a carnivorous plant Genlisea aurea contains a low number of genes and short non-coding sequences.</title>
        <authorList>
            <person name="Leushkin E.V."/>
            <person name="Sutormin R.A."/>
            <person name="Nabieva E.R."/>
            <person name="Penin A.A."/>
            <person name="Kondrashov A.S."/>
            <person name="Logacheva M.D."/>
        </authorList>
    </citation>
    <scope>NUCLEOTIDE SEQUENCE [LARGE SCALE GENOMIC DNA]</scope>
</reference>
<dbReference type="GO" id="GO:0005886">
    <property type="term" value="C:plasma membrane"/>
    <property type="evidence" value="ECO:0007669"/>
    <property type="project" value="UniProtKB-SubCell"/>
</dbReference>
<dbReference type="Proteomes" id="UP000015453">
    <property type="component" value="Unassembled WGS sequence"/>
</dbReference>
<name>S8C8R5_9LAMI</name>
<feature type="domain" description="Protein kinase" evidence="11">
    <location>
        <begin position="61"/>
        <end position="339"/>
    </location>
</feature>
<dbReference type="GO" id="GO:0004674">
    <property type="term" value="F:protein serine/threonine kinase activity"/>
    <property type="evidence" value="ECO:0007669"/>
    <property type="project" value="UniProtKB-EC"/>
</dbReference>